<dbReference type="Proteomes" id="UP000241462">
    <property type="component" value="Unassembled WGS sequence"/>
</dbReference>
<dbReference type="InterPro" id="IPR053143">
    <property type="entry name" value="Arylsulfate_ST"/>
</dbReference>
<reference evidence="1 2" key="1">
    <citation type="journal article" date="2018" name="Mycol. Prog.">
        <title>Coniella lustricola, a new species from submerged detritus.</title>
        <authorList>
            <person name="Raudabaugh D.B."/>
            <person name="Iturriaga T."/>
            <person name="Carver A."/>
            <person name="Mondo S."/>
            <person name="Pangilinan J."/>
            <person name="Lipzen A."/>
            <person name="He G."/>
            <person name="Amirebrahimi M."/>
            <person name="Grigoriev I.V."/>
            <person name="Miller A.N."/>
        </authorList>
    </citation>
    <scope>NUCLEOTIDE SEQUENCE [LARGE SCALE GENOMIC DNA]</scope>
    <source>
        <strain evidence="1 2">B22-T-1</strain>
    </source>
</reference>
<gene>
    <name evidence="1" type="ORF">BD289DRAFT_489895</name>
</gene>
<evidence type="ECO:0000313" key="2">
    <source>
        <dbReference type="Proteomes" id="UP000241462"/>
    </source>
</evidence>
<keyword evidence="2" id="KW-1185">Reference proteome</keyword>
<dbReference type="PANTHER" id="PTHR35340:SF6">
    <property type="entry name" value="ASST-DOMAIN-CONTAINING PROTEIN"/>
    <property type="match status" value="1"/>
</dbReference>
<dbReference type="AlphaFoldDB" id="A0A2T3A188"/>
<dbReference type="InParanoid" id="A0A2T3A188"/>
<proteinExistence type="predicted"/>
<dbReference type="Pfam" id="PF14269">
    <property type="entry name" value="Arylsulfotran_2"/>
    <property type="match status" value="1"/>
</dbReference>
<dbReference type="PANTHER" id="PTHR35340">
    <property type="entry name" value="PQQ ENZYME REPEAT PROTEIN-RELATED"/>
    <property type="match status" value="1"/>
</dbReference>
<evidence type="ECO:0000313" key="1">
    <source>
        <dbReference type="EMBL" id="PSR80927.1"/>
    </source>
</evidence>
<dbReference type="EMBL" id="KZ678514">
    <property type="protein sequence ID" value="PSR80927.1"/>
    <property type="molecule type" value="Genomic_DNA"/>
</dbReference>
<dbReference type="OrthoDB" id="5377172at2759"/>
<organism evidence="1 2">
    <name type="scientific">Coniella lustricola</name>
    <dbReference type="NCBI Taxonomy" id="2025994"/>
    <lineage>
        <taxon>Eukaryota</taxon>
        <taxon>Fungi</taxon>
        <taxon>Dikarya</taxon>
        <taxon>Ascomycota</taxon>
        <taxon>Pezizomycotina</taxon>
        <taxon>Sordariomycetes</taxon>
        <taxon>Sordariomycetidae</taxon>
        <taxon>Diaporthales</taxon>
        <taxon>Schizoparmaceae</taxon>
        <taxon>Coniella</taxon>
    </lineage>
</organism>
<sequence length="465" mass="51222">MQINATGESRAPGLIFFRQENAASTAAVEQVSPFIMTDDNDLIWSGPTITATNFRQQLLYNQSIITYWEGTGNAADAGLVGLGYGKVLLYDNKYELIQTICLQLNLTQPDGIESDCEADVHESYITNRNSILVTAYNVTQTDATSIGGPADAWIYDPLAVEIDIKTGEILFLWSPLAHVPINATQTAIDGTGVNASQPFDWFHMNSIQWDDGNYLINARNTWASYYVNSQGDVLWEINRFNGGTFGSLPENISFSWQHDARIQPISSNQSLITWFANDNSVESTSNPSQALGLLLTLPPNTEHPPQVVIDLWDHANPVSAYSQGAVSRLDNGNYIVGYGAQPYIKEFGPKDTSDDDLLWSAQFAAPNQGQSYRAYKQEWHATPASKPNLTNTLRGYVSWNGATDVTSYMVYVWKNDSTIEELGTVARMGFETKFSLPADSKAVQIGAIEGTSSTVVRKSDVVYIA</sequence>
<protein>
    <submittedName>
        <fullName evidence="1">ASST-domain-containing protein</fullName>
    </submittedName>
</protein>
<dbReference type="STRING" id="2025994.A0A2T3A188"/>
<dbReference type="InterPro" id="IPR039535">
    <property type="entry name" value="ASST-like"/>
</dbReference>
<name>A0A2T3A188_9PEZI</name>
<accession>A0A2T3A188</accession>